<organism evidence="2 3">
    <name type="scientific">Salibaculum griseiflavum</name>
    <dbReference type="NCBI Taxonomy" id="1914409"/>
    <lineage>
        <taxon>Bacteria</taxon>
        <taxon>Pseudomonadati</taxon>
        <taxon>Pseudomonadota</taxon>
        <taxon>Alphaproteobacteria</taxon>
        <taxon>Rhodobacterales</taxon>
        <taxon>Roseobacteraceae</taxon>
        <taxon>Salibaculum</taxon>
    </lineage>
</organism>
<gene>
    <name evidence="2" type="ORF">DFK10_02860</name>
</gene>
<accession>A0A2V1P8T8</accession>
<reference evidence="3" key="1">
    <citation type="submission" date="2018-05" db="EMBL/GenBank/DDBJ databases">
        <authorList>
            <person name="Du Z."/>
            <person name="Wang X."/>
        </authorList>
    </citation>
    <scope>NUCLEOTIDE SEQUENCE [LARGE SCALE GENOMIC DNA]</scope>
    <source>
        <strain evidence="3">WDS4C29</strain>
    </source>
</reference>
<evidence type="ECO:0008006" key="4">
    <source>
        <dbReference type="Google" id="ProtNLM"/>
    </source>
</evidence>
<feature type="region of interest" description="Disordered" evidence="1">
    <location>
        <begin position="145"/>
        <end position="165"/>
    </location>
</feature>
<evidence type="ECO:0000256" key="1">
    <source>
        <dbReference type="SAM" id="MobiDB-lite"/>
    </source>
</evidence>
<dbReference type="EMBL" id="QETF01000002">
    <property type="protein sequence ID" value="PWG18208.1"/>
    <property type="molecule type" value="Genomic_DNA"/>
</dbReference>
<evidence type="ECO:0000313" key="2">
    <source>
        <dbReference type="EMBL" id="PWG18208.1"/>
    </source>
</evidence>
<name>A0A2V1P8T8_9RHOB</name>
<dbReference type="AlphaFoldDB" id="A0A2V1P8T8"/>
<dbReference type="InterPro" id="IPR003772">
    <property type="entry name" value="YceD"/>
</dbReference>
<protein>
    <recommendedName>
        <fullName evidence="4">DUF177 domain-containing protein</fullName>
    </recommendedName>
</protein>
<evidence type="ECO:0000313" key="3">
    <source>
        <dbReference type="Proteomes" id="UP000245293"/>
    </source>
</evidence>
<keyword evidence="3" id="KW-1185">Reference proteome</keyword>
<sequence>MSDSNALPQELLRFADLPGRKPHRFTLEPDAAGRDAVADALGIRGVRKLRLSGELRPMGKQDWRLTAELGATVVQDCVVTLEPVTTRIDEPVERIYSADFEQPESAEVEMPEDDTTEPLPAELDLADVMIEALALALPPYPRAKGAETGEAVFTEPGKTPLRDEDLRPFAGLAGLRDKLEKDAGDED</sequence>
<dbReference type="Proteomes" id="UP000245293">
    <property type="component" value="Unassembled WGS sequence"/>
</dbReference>
<proteinExistence type="predicted"/>
<dbReference type="Pfam" id="PF02620">
    <property type="entry name" value="YceD"/>
    <property type="match status" value="1"/>
</dbReference>
<comment type="caution">
    <text evidence="2">The sequence shown here is derived from an EMBL/GenBank/DDBJ whole genome shotgun (WGS) entry which is preliminary data.</text>
</comment>
<dbReference type="RefSeq" id="WP_109386373.1">
    <property type="nucleotide sequence ID" value="NZ_QETF01000002.1"/>
</dbReference>
<dbReference type="OrthoDB" id="8443793at2"/>